<dbReference type="EMBL" id="CM051406">
    <property type="protein sequence ID" value="KAJ4702495.1"/>
    <property type="molecule type" value="Genomic_DNA"/>
</dbReference>
<proteinExistence type="predicted"/>
<reference evidence="1 2" key="1">
    <citation type="journal article" date="2023" name="Science">
        <title>Complex scaffold remodeling in plant triterpene biosynthesis.</title>
        <authorList>
            <person name="De La Pena R."/>
            <person name="Hodgson H."/>
            <person name="Liu J.C."/>
            <person name="Stephenson M.J."/>
            <person name="Martin A.C."/>
            <person name="Owen C."/>
            <person name="Harkess A."/>
            <person name="Leebens-Mack J."/>
            <person name="Jimenez L.E."/>
            <person name="Osbourn A."/>
            <person name="Sattely E.S."/>
        </authorList>
    </citation>
    <scope>NUCLEOTIDE SEQUENCE [LARGE SCALE GENOMIC DNA]</scope>
    <source>
        <strain evidence="2">cv. JPN11</strain>
        <tissue evidence="1">Leaf</tissue>
    </source>
</reference>
<protein>
    <submittedName>
        <fullName evidence="1">Kunitz-type trypsin inhibitor</fullName>
    </submittedName>
</protein>
<accession>A0ACC1WX06</accession>
<evidence type="ECO:0000313" key="2">
    <source>
        <dbReference type="Proteomes" id="UP001164539"/>
    </source>
</evidence>
<comment type="caution">
    <text evidence="1">The sequence shown here is derived from an EMBL/GenBank/DDBJ whole genome shotgun (WGS) entry which is preliminary data.</text>
</comment>
<evidence type="ECO:0000313" key="1">
    <source>
        <dbReference type="EMBL" id="KAJ4702495.1"/>
    </source>
</evidence>
<name>A0ACC1WX06_MELAZ</name>
<dbReference type="Proteomes" id="UP001164539">
    <property type="component" value="Chromosome 13"/>
</dbReference>
<organism evidence="1 2">
    <name type="scientific">Melia azedarach</name>
    <name type="common">Chinaberry tree</name>
    <dbReference type="NCBI Taxonomy" id="155640"/>
    <lineage>
        <taxon>Eukaryota</taxon>
        <taxon>Viridiplantae</taxon>
        <taxon>Streptophyta</taxon>
        <taxon>Embryophyta</taxon>
        <taxon>Tracheophyta</taxon>
        <taxon>Spermatophyta</taxon>
        <taxon>Magnoliopsida</taxon>
        <taxon>eudicotyledons</taxon>
        <taxon>Gunneridae</taxon>
        <taxon>Pentapetalae</taxon>
        <taxon>rosids</taxon>
        <taxon>malvids</taxon>
        <taxon>Sapindales</taxon>
        <taxon>Meliaceae</taxon>
        <taxon>Melia</taxon>
    </lineage>
</organism>
<keyword evidence="2" id="KW-1185">Reference proteome</keyword>
<gene>
    <name evidence="1" type="ORF">OWV82_022543</name>
</gene>
<sequence>MKTIFSFFCLVLAITQAQVQAQTPPVLDTVGQALQRGLKYYILPEGNTTGGGITLVDRNNSCPLYVGQDEEATLFPVTFLPFNVAENIVRESHDFIVSFSALTTCVQSTAWRIGDSDPETGRRFILTGGVPAFFRIDRNGSSYNLGWCPSISCPNCRPRCGVAAQVQVQAQAPPVLDTVGQALQRGLQYYILPEGNTTGGGITLVDRSNSCPLYVGQDEEATLFPVTFLPFNVAENIVRESDDFIVSFSALTICVLSTAWRIGDSDPETGRRFILTGGVPAFFRIDRNGSSYNLGWCPSISCPLCRPRCGVAGILNENGERLLALDGPAIPVVFQRA</sequence>